<evidence type="ECO:0000313" key="3">
    <source>
        <dbReference type="Proteomes" id="UP001234178"/>
    </source>
</evidence>
<organism evidence="2 3">
    <name type="scientific">Daphnia magna</name>
    <dbReference type="NCBI Taxonomy" id="35525"/>
    <lineage>
        <taxon>Eukaryota</taxon>
        <taxon>Metazoa</taxon>
        <taxon>Ecdysozoa</taxon>
        <taxon>Arthropoda</taxon>
        <taxon>Crustacea</taxon>
        <taxon>Branchiopoda</taxon>
        <taxon>Diplostraca</taxon>
        <taxon>Cladocera</taxon>
        <taxon>Anomopoda</taxon>
        <taxon>Daphniidae</taxon>
        <taxon>Daphnia</taxon>
    </lineage>
</organism>
<evidence type="ECO:0000256" key="1">
    <source>
        <dbReference type="SAM" id="MobiDB-lite"/>
    </source>
</evidence>
<feature type="region of interest" description="Disordered" evidence="1">
    <location>
        <begin position="501"/>
        <end position="531"/>
    </location>
</feature>
<proteinExistence type="predicted"/>
<dbReference type="PANTHER" id="PTHR34153">
    <property type="entry name" value="SI:CH211-262H13.3-RELATED-RELATED"/>
    <property type="match status" value="1"/>
</dbReference>
<name>A0ABQ9ZM73_9CRUS</name>
<comment type="caution">
    <text evidence="2">The sequence shown here is derived from an EMBL/GenBank/DDBJ whole genome shotgun (WGS) entry which is preliminary data.</text>
</comment>
<dbReference type="EMBL" id="JAOYFB010000004">
    <property type="protein sequence ID" value="KAK4013569.1"/>
    <property type="molecule type" value="Genomic_DNA"/>
</dbReference>
<feature type="region of interest" description="Disordered" evidence="1">
    <location>
        <begin position="220"/>
        <end position="273"/>
    </location>
</feature>
<feature type="region of interest" description="Disordered" evidence="1">
    <location>
        <begin position="109"/>
        <end position="129"/>
    </location>
</feature>
<gene>
    <name evidence="2" type="ORF">OUZ56_026123</name>
</gene>
<feature type="compositionally biased region" description="Acidic residues" evidence="1">
    <location>
        <begin position="113"/>
        <end position="122"/>
    </location>
</feature>
<feature type="compositionally biased region" description="Polar residues" evidence="1">
    <location>
        <begin position="233"/>
        <end position="273"/>
    </location>
</feature>
<dbReference type="Proteomes" id="UP001234178">
    <property type="component" value="Unassembled WGS sequence"/>
</dbReference>
<sequence length="531" mass="58841">MASQNGTFLLVDLQTSTVPYVAVVPDFWVQEGKCSYPKRRGEAAAMRRDKPNAKWLVYEYSYQAAKEKEIRACEQNELTTASEAESAAVDKAGKGCRQKYPNRRYSHTIESENIPESDDSGESSDGMYGPTQEMLPFIPIPSSLVGNATSFPVSGGQVSIPPQNHMDLPYRELAPNEQHPFFIATGGQENLDKSYASTPALRTFHTNAPMLQQEALVNRNSRQSTGLHLAGPPSQQASNSMPSQAPTPAQQGNWNALYAGTSSSGHQPIQDQPATAQQTNFYRQYFGSPPAVHNNFQTPPTQQNLKEVQRSIKRFSPMTTPRTEEAANSIENVKIMDCLAKMVREFAKHQETQNVLVSKLNAIEVKLDNVQQLGGASNYQEDDESDHLLLPLGDIGAMKPFEESLKDKDKYYKLVSLIRGIGGSSLSDAMKRAWTKVLSLKVRAGCNWEGKLRNGTRKHGLEKSAITRAIFEGVKGVPQFRNARQSELEWETKNFMKRAPEQVRSEEAVAAGNPVVEPPAEEDPVQVEQPN</sequence>
<keyword evidence="3" id="KW-1185">Reference proteome</keyword>
<reference evidence="2 3" key="1">
    <citation type="journal article" date="2023" name="Nucleic Acids Res.">
        <title>The hologenome of Daphnia magna reveals possible DNA methylation and microbiome-mediated evolution of the host genome.</title>
        <authorList>
            <person name="Chaturvedi A."/>
            <person name="Li X."/>
            <person name="Dhandapani V."/>
            <person name="Marshall H."/>
            <person name="Kissane S."/>
            <person name="Cuenca-Cambronero M."/>
            <person name="Asole G."/>
            <person name="Calvet F."/>
            <person name="Ruiz-Romero M."/>
            <person name="Marangio P."/>
            <person name="Guigo R."/>
            <person name="Rago D."/>
            <person name="Mirbahai L."/>
            <person name="Eastwood N."/>
            <person name="Colbourne J.K."/>
            <person name="Zhou J."/>
            <person name="Mallon E."/>
            <person name="Orsini L."/>
        </authorList>
    </citation>
    <scope>NUCLEOTIDE SEQUENCE [LARGE SCALE GENOMIC DNA]</scope>
    <source>
        <strain evidence="2">LRV0_1</strain>
    </source>
</reference>
<protein>
    <recommendedName>
        <fullName evidence="4">DUF4806 domain-containing protein</fullName>
    </recommendedName>
</protein>
<dbReference type="PANTHER" id="PTHR34153:SF2">
    <property type="entry name" value="SI:CH211-262H13.3-RELATED"/>
    <property type="match status" value="1"/>
</dbReference>
<evidence type="ECO:0000313" key="2">
    <source>
        <dbReference type="EMBL" id="KAK4013569.1"/>
    </source>
</evidence>
<evidence type="ECO:0008006" key="4">
    <source>
        <dbReference type="Google" id="ProtNLM"/>
    </source>
</evidence>
<accession>A0ABQ9ZM73</accession>